<comment type="subcellular location">
    <subcellularLocation>
        <location evidence="1">Membrane</location>
        <topology evidence="1">Single-pass type II membrane protein</topology>
    </subcellularLocation>
</comment>
<dbReference type="PANTHER" id="PTHR24264:SF54">
    <property type="entry name" value="PEPTIDASE S1 DOMAIN-CONTAINING PROTEIN"/>
    <property type="match status" value="1"/>
</dbReference>
<dbReference type="InterPro" id="IPR043504">
    <property type="entry name" value="Peptidase_S1_PA_chymotrypsin"/>
</dbReference>
<dbReference type="Proteomes" id="UP000594454">
    <property type="component" value="Chromosome 3"/>
</dbReference>
<dbReference type="InterPro" id="IPR033116">
    <property type="entry name" value="TRYPSIN_SER"/>
</dbReference>
<dbReference type="PANTHER" id="PTHR24264">
    <property type="entry name" value="TRYPSIN-RELATED"/>
    <property type="match status" value="1"/>
</dbReference>
<dbReference type="GO" id="GO:0005615">
    <property type="term" value="C:extracellular space"/>
    <property type="evidence" value="ECO:0007669"/>
    <property type="project" value="TreeGrafter"/>
</dbReference>
<dbReference type="EMBL" id="LR899011">
    <property type="protein sequence ID" value="CAD7083719.1"/>
    <property type="molecule type" value="Genomic_DNA"/>
</dbReference>
<keyword evidence="10" id="KW-1185">Reference proteome</keyword>
<dbReference type="SUPFAM" id="SSF50494">
    <property type="entry name" value="Trypsin-like serine proteases"/>
    <property type="match status" value="1"/>
</dbReference>
<sequence length="313" mass="34510">MRSFLLVLSLGLGVFANIIIVKRNFTSPQISRPKSYTELRDGVVITSKPVNFDHHEVKIRKVKLCQVCKCGLASKNRIVGGEALTYNKYTWIVAMTYFGRYFCAGSLINDRYVVTAGHCTNGFQKENIQVHFLNYSRDKDSPLKRGVAAIKRYKGYNPKTLNNDISLVKLSSRVSLSDSLRPICLPEVGQSWGGYEAKAVGWGATRYQGKPVSTLHEVTVPIMTNAMCRNTVYGRRITKNMLCAGYVNGGKDACQGDSGGPLMVANNSVHSLAGIVSWGAGCAARGKPGVYTRVTKFIGWIEENTHDGCYCQE</sequence>
<dbReference type="InParanoid" id="A0A7R8UN71"/>
<dbReference type="InterPro" id="IPR050127">
    <property type="entry name" value="Serine_Proteases_S1"/>
</dbReference>
<dbReference type="OMA" id="MRTICAF"/>
<accession>A0A7R8UN71</accession>
<dbReference type="PROSITE" id="PS50240">
    <property type="entry name" value="TRYPSIN_DOM"/>
    <property type="match status" value="1"/>
</dbReference>
<dbReference type="Gene3D" id="2.40.10.10">
    <property type="entry name" value="Trypsin-like serine proteases"/>
    <property type="match status" value="1"/>
</dbReference>
<evidence type="ECO:0000313" key="10">
    <source>
        <dbReference type="Proteomes" id="UP000594454"/>
    </source>
</evidence>
<feature type="domain" description="Peptidase S1" evidence="8">
    <location>
        <begin position="78"/>
        <end position="306"/>
    </location>
</feature>
<keyword evidence="3 7" id="KW-0378">Hydrolase</keyword>
<dbReference type="SMART" id="SM00020">
    <property type="entry name" value="Tryp_SPc"/>
    <property type="match status" value="1"/>
</dbReference>
<dbReference type="GO" id="GO:0006508">
    <property type="term" value="P:proteolysis"/>
    <property type="evidence" value="ECO:0007669"/>
    <property type="project" value="UniProtKB-KW"/>
</dbReference>
<evidence type="ECO:0000256" key="2">
    <source>
        <dbReference type="ARBA" id="ARBA00022670"/>
    </source>
</evidence>
<evidence type="ECO:0000256" key="3">
    <source>
        <dbReference type="ARBA" id="ARBA00022801"/>
    </source>
</evidence>
<proteinExistence type="predicted"/>
<keyword evidence="5" id="KW-0812">Transmembrane</keyword>
<keyword evidence="5" id="KW-0735">Signal-anchor</keyword>
<dbReference type="InterPro" id="IPR009003">
    <property type="entry name" value="Peptidase_S1_PA"/>
</dbReference>
<name>A0A7R8UN71_HERIL</name>
<dbReference type="Pfam" id="PF00089">
    <property type="entry name" value="Trypsin"/>
    <property type="match status" value="1"/>
</dbReference>
<dbReference type="InterPro" id="IPR018114">
    <property type="entry name" value="TRYPSIN_HIS"/>
</dbReference>
<dbReference type="OrthoDB" id="10012881at2759"/>
<dbReference type="PROSITE" id="PS00135">
    <property type="entry name" value="TRYPSIN_SER"/>
    <property type="match status" value="1"/>
</dbReference>
<dbReference type="GO" id="GO:0016020">
    <property type="term" value="C:membrane"/>
    <property type="evidence" value="ECO:0007669"/>
    <property type="project" value="UniProtKB-SubCell"/>
</dbReference>
<gene>
    <name evidence="9" type="ORF">HERILL_LOCUS6656</name>
</gene>
<keyword evidence="2 7" id="KW-0645">Protease</keyword>
<dbReference type="CDD" id="cd00190">
    <property type="entry name" value="Tryp_SPc"/>
    <property type="match status" value="1"/>
</dbReference>
<evidence type="ECO:0000256" key="7">
    <source>
        <dbReference type="RuleBase" id="RU363034"/>
    </source>
</evidence>
<evidence type="ECO:0000259" key="8">
    <source>
        <dbReference type="PROSITE" id="PS50240"/>
    </source>
</evidence>
<dbReference type="AlphaFoldDB" id="A0A7R8UN71"/>
<dbReference type="PROSITE" id="PS00134">
    <property type="entry name" value="TRYPSIN_HIS"/>
    <property type="match status" value="1"/>
</dbReference>
<dbReference type="PRINTS" id="PR00722">
    <property type="entry name" value="CHYMOTRYPSIN"/>
</dbReference>
<dbReference type="GO" id="GO:0004252">
    <property type="term" value="F:serine-type endopeptidase activity"/>
    <property type="evidence" value="ECO:0007669"/>
    <property type="project" value="InterPro"/>
</dbReference>
<protein>
    <recommendedName>
        <fullName evidence="8">Peptidase S1 domain-containing protein</fullName>
    </recommendedName>
</protein>
<keyword evidence="4 7" id="KW-0720">Serine protease</keyword>
<evidence type="ECO:0000256" key="6">
    <source>
        <dbReference type="ARBA" id="ARBA00023157"/>
    </source>
</evidence>
<dbReference type="InterPro" id="IPR001314">
    <property type="entry name" value="Peptidase_S1A"/>
</dbReference>
<evidence type="ECO:0000256" key="1">
    <source>
        <dbReference type="ARBA" id="ARBA00004606"/>
    </source>
</evidence>
<dbReference type="FunFam" id="2.40.10.10:FF:000006">
    <property type="entry name" value="Serine proteinase stubble"/>
    <property type="match status" value="1"/>
</dbReference>
<evidence type="ECO:0000256" key="4">
    <source>
        <dbReference type="ARBA" id="ARBA00022825"/>
    </source>
</evidence>
<evidence type="ECO:0000256" key="5">
    <source>
        <dbReference type="ARBA" id="ARBA00022968"/>
    </source>
</evidence>
<reference evidence="9 10" key="1">
    <citation type="submission" date="2020-11" db="EMBL/GenBank/DDBJ databases">
        <authorList>
            <person name="Wallbank WR R."/>
            <person name="Pardo Diaz C."/>
            <person name="Kozak K."/>
            <person name="Martin S."/>
            <person name="Jiggins C."/>
            <person name="Moest M."/>
            <person name="Warren A I."/>
            <person name="Generalovic N T."/>
            <person name="Byers J.R.P. K."/>
            <person name="Montejo-Kovacevich G."/>
            <person name="Yen C E."/>
        </authorList>
    </citation>
    <scope>NUCLEOTIDE SEQUENCE [LARGE SCALE GENOMIC DNA]</scope>
</reference>
<evidence type="ECO:0000313" key="9">
    <source>
        <dbReference type="EMBL" id="CAD7083719.1"/>
    </source>
</evidence>
<organism evidence="9 10">
    <name type="scientific">Hermetia illucens</name>
    <name type="common">Black soldier fly</name>
    <dbReference type="NCBI Taxonomy" id="343691"/>
    <lineage>
        <taxon>Eukaryota</taxon>
        <taxon>Metazoa</taxon>
        <taxon>Ecdysozoa</taxon>
        <taxon>Arthropoda</taxon>
        <taxon>Hexapoda</taxon>
        <taxon>Insecta</taxon>
        <taxon>Pterygota</taxon>
        <taxon>Neoptera</taxon>
        <taxon>Endopterygota</taxon>
        <taxon>Diptera</taxon>
        <taxon>Brachycera</taxon>
        <taxon>Stratiomyomorpha</taxon>
        <taxon>Stratiomyidae</taxon>
        <taxon>Hermetiinae</taxon>
        <taxon>Hermetia</taxon>
    </lineage>
</organism>
<dbReference type="InterPro" id="IPR001254">
    <property type="entry name" value="Trypsin_dom"/>
</dbReference>
<keyword evidence="6" id="KW-1015">Disulfide bond</keyword>